<dbReference type="EMBL" id="BMWV01000002">
    <property type="protein sequence ID" value="GGY30045.1"/>
    <property type="molecule type" value="Genomic_DNA"/>
</dbReference>
<dbReference type="EMBL" id="CP036401">
    <property type="protein sequence ID" value="QBI00876.1"/>
    <property type="molecule type" value="Genomic_DNA"/>
</dbReference>
<dbReference type="Proteomes" id="UP000292307">
    <property type="component" value="Chromosome"/>
</dbReference>
<reference evidence="3" key="3">
    <citation type="submission" date="2022-12" db="EMBL/GenBank/DDBJ databases">
        <authorList>
            <person name="Sun Q."/>
            <person name="Kim S."/>
        </authorList>
    </citation>
    <scope>NUCLEOTIDE SEQUENCE</scope>
    <source>
        <strain evidence="3">KCTC 12343</strain>
    </source>
</reference>
<dbReference type="Pfam" id="PF11740">
    <property type="entry name" value="KfrA_N"/>
    <property type="match status" value="1"/>
</dbReference>
<evidence type="ECO:0000313" key="4">
    <source>
        <dbReference type="EMBL" id="QBI00876.1"/>
    </source>
</evidence>
<feature type="domain" description="KfrA N-terminal DNA-binding" evidence="2">
    <location>
        <begin position="7"/>
        <end position="118"/>
    </location>
</feature>
<evidence type="ECO:0000259" key="2">
    <source>
        <dbReference type="Pfam" id="PF11740"/>
    </source>
</evidence>
<name>A0A411WVU5_9BURK</name>
<evidence type="ECO:0000313" key="6">
    <source>
        <dbReference type="Proteomes" id="UP000628442"/>
    </source>
</evidence>
<organism evidence="3 6">
    <name type="scientific">Pseudoduganella albidiflava</name>
    <dbReference type="NCBI Taxonomy" id="321983"/>
    <lineage>
        <taxon>Bacteria</taxon>
        <taxon>Pseudomonadati</taxon>
        <taxon>Pseudomonadota</taxon>
        <taxon>Betaproteobacteria</taxon>
        <taxon>Burkholderiales</taxon>
        <taxon>Oxalobacteraceae</taxon>
        <taxon>Telluria group</taxon>
        <taxon>Pseudoduganella</taxon>
    </lineage>
</organism>
<feature type="region of interest" description="Disordered" evidence="1">
    <location>
        <begin position="124"/>
        <end position="148"/>
    </location>
</feature>
<evidence type="ECO:0000313" key="3">
    <source>
        <dbReference type="EMBL" id="GGY30045.1"/>
    </source>
</evidence>
<dbReference type="AlphaFoldDB" id="A0A411WVU5"/>
<keyword evidence="5" id="KW-1185">Reference proteome</keyword>
<protein>
    <recommendedName>
        <fullName evidence="2">KfrA N-terminal DNA-binding domain-containing protein</fullName>
    </recommendedName>
</protein>
<proteinExistence type="predicted"/>
<accession>A0A411WVU5</accession>
<reference evidence="4 5" key="2">
    <citation type="submission" date="2019-02" db="EMBL/GenBank/DDBJ databases">
        <title>Draft Genome Sequences of Six Type Strains of the Genus Massilia.</title>
        <authorList>
            <person name="Miess H."/>
            <person name="Frediansyhah A."/>
            <person name="Gross H."/>
        </authorList>
    </citation>
    <scope>NUCLEOTIDE SEQUENCE [LARGE SCALE GENOMIC DNA]</scope>
    <source>
        <strain evidence="4 5">DSM 17472</strain>
    </source>
</reference>
<dbReference type="Proteomes" id="UP000628442">
    <property type="component" value="Unassembled WGS sequence"/>
</dbReference>
<dbReference type="OrthoDB" id="7015148at2"/>
<evidence type="ECO:0000256" key="1">
    <source>
        <dbReference type="SAM" id="MobiDB-lite"/>
    </source>
</evidence>
<dbReference type="RefSeq" id="WP_131145004.1">
    <property type="nucleotide sequence ID" value="NZ_BMWV01000002.1"/>
</dbReference>
<evidence type="ECO:0000313" key="5">
    <source>
        <dbReference type="Proteomes" id="UP000292307"/>
    </source>
</evidence>
<gene>
    <name evidence="4" type="ORF">EYF70_08470</name>
    <name evidence="3" type="ORF">GCM10007387_09580</name>
</gene>
<dbReference type="InterPro" id="IPR021104">
    <property type="entry name" value="KfrA_DNA-bd_N"/>
</dbReference>
<sequence length="193" mass="20622">MARNGLTKHQVKAIRDQLLAAGRYPSADAVRQALGDTGSKSTIHKYLKELAAEDPDSAARRDETEHALLALVAQLADRLHADAEGSVQALLAERERALRRKDEELAELRRTVAALSARVATLEGQGTAGADGAVPRERPAPRSGRIEGFGDFGTLLSNSRCGHRDSSPFSILLAGGRSEVIADGTWPQGPQPE</sequence>
<reference evidence="3" key="1">
    <citation type="journal article" date="2014" name="Int. J. Syst. Evol. Microbiol.">
        <title>Complete genome sequence of Corynebacterium casei LMG S-19264T (=DSM 44701T), isolated from a smear-ripened cheese.</title>
        <authorList>
            <consortium name="US DOE Joint Genome Institute (JGI-PGF)"/>
            <person name="Walter F."/>
            <person name="Albersmeier A."/>
            <person name="Kalinowski J."/>
            <person name="Ruckert C."/>
        </authorList>
    </citation>
    <scope>NUCLEOTIDE SEQUENCE</scope>
    <source>
        <strain evidence="3">KCTC 12343</strain>
    </source>
</reference>